<organism evidence="2">
    <name type="scientific">Phytophthora nicotianae</name>
    <name type="common">Potato buckeye rot agent</name>
    <name type="synonym">Phytophthora parasitica</name>
    <dbReference type="NCBI Taxonomy" id="4792"/>
    <lineage>
        <taxon>Eukaryota</taxon>
        <taxon>Sar</taxon>
        <taxon>Stramenopiles</taxon>
        <taxon>Oomycota</taxon>
        <taxon>Peronosporomycetes</taxon>
        <taxon>Peronosporales</taxon>
        <taxon>Peronosporaceae</taxon>
        <taxon>Phytophthora</taxon>
    </lineage>
</organism>
<accession>W2HBF7</accession>
<evidence type="ECO:0000313" key="4">
    <source>
        <dbReference type="Proteomes" id="UP000053864"/>
    </source>
</evidence>
<evidence type="ECO:0000256" key="1">
    <source>
        <dbReference type="SAM" id="MobiDB-lite"/>
    </source>
</evidence>
<reference evidence="2" key="1">
    <citation type="submission" date="2013-11" db="EMBL/GenBank/DDBJ databases">
        <title>The Genome Sequence of Phytophthora parasitica CJ02B3.</title>
        <authorList>
            <consortium name="The Broad Institute Genomics Platform"/>
            <person name="Russ C."/>
            <person name="Tyler B."/>
            <person name="Panabieres F."/>
            <person name="Shan W."/>
            <person name="Tripathy S."/>
            <person name="Grunwald N."/>
            <person name="Machado M."/>
            <person name="Johnson C.S."/>
            <person name="Arredondo F."/>
            <person name="Hong C."/>
            <person name="Coffey M."/>
            <person name="Young S.K."/>
            <person name="Zeng Q."/>
            <person name="Gargeya S."/>
            <person name="Fitzgerald M."/>
            <person name="Abouelleil A."/>
            <person name="Alvarado L."/>
            <person name="Chapman S.B."/>
            <person name="Gainer-Dewar J."/>
            <person name="Goldberg J."/>
            <person name="Griggs A."/>
            <person name="Gujja S."/>
            <person name="Hansen M."/>
            <person name="Howarth C."/>
            <person name="Imamovic A."/>
            <person name="Ireland A."/>
            <person name="Larimer J."/>
            <person name="McCowan C."/>
            <person name="Murphy C."/>
            <person name="Pearson M."/>
            <person name="Poon T.W."/>
            <person name="Priest M."/>
            <person name="Roberts A."/>
            <person name="Saif S."/>
            <person name="Shea T."/>
            <person name="Sykes S."/>
            <person name="Wortman J."/>
            <person name="Nusbaum C."/>
            <person name="Birren B."/>
        </authorList>
    </citation>
    <scope>NUCLEOTIDE SEQUENCE [LARGE SCALE GENOMIC DNA]</scope>
    <source>
        <strain evidence="2">CJ02B3</strain>
    </source>
</reference>
<dbReference type="VEuPathDB" id="FungiDB:PPTG_22453"/>
<feature type="region of interest" description="Disordered" evidence="1">
    <location>
        <begin position="16"/>
        <end position="35"/>
    </location>
</feature>
<evidence type="ECO:0000313" key="3">
    <source>
        <dbReference type="EMBL" id="ETL45251.1"/>
    </source>
</evidence>
<dbReference type="EMBL" id="KI671819">
    <property type="protein sequence ID" value="ETL45251.1"/>
    <property type="molecule type" value="Genomic_DNA"/>
</dbReference>
<reference evidence="3 4" key="2">
    <citation type="submission" date="2013-11" db="EMBL/GenBank/DDBJ databases">
        <title>The Genome Sequence of Phytophthora parasitica CJ05E6.</title>
        <authorList>
            <consortium name="The Broad Institute Genomics Platform"/>
            <person name="Russ C."/>
            <person name="Tyler B."/>
            <person name="Panabieres F."/>
            <person name="Shan W."/>
            <person name="Tripathy S."/>
            <person name="Grunwald N."/>
            <person name="Machado M."/>
            <person name="Johnson C.S."/>
            <person name="Arredondo F."/>
            <person name="Hong C."/>
            <person name="Coffey M."/>
            <person name="Young S.K."/>
            <person name="Zeng Q."/>
            <person name="Gargeya S."/>
            <person name="Fitzgerald M."/>
            <person name="Abouelleil A."/>
            <person name="Alvarado L."/>
            <person name="Chapman S.B."/>
            <person name="Gainer-Dewar J."/>
            <person name="Goldberg J."/>
            <person name="Griggs A."/>
            <person name="Gujja S."/>
            <person name="Hansen M."/>
            <person name="Howarth C."/>
            <person name="Imamovic A."/>
            <person name="Ireland A."/>
            <person name="Larimer J."/>
            <person name="McCowan C."/>
            <person name="Murphy C."/>
            <person name="Pearson M."/>
            <person name="Poon T.W."/>
            <person name="Priest M."/>
            <person name="Roberts A."/>
            <person name="Saif S."/>
            <person name="Shea T."/>
            <person name="Sykes S."/>
            <person name="Wortman J."/>
            <person name="Nusbaum C."/>
            <person name="Birren B."/>
        </authorList>
    </citation>
    <scope>NUCLEOTIDE SEQUENCE [LARGE SCALE GENOMIC DNA]</scope>
    <source>
        <strain evidence="3 4">CJ05E6</strain>
    </source>
</reference>
<dbReference type="Proteomes" id="UP000053864">
    <property type="component" value="Unassembled WGS sequence"/>
</dbReference>
<dbReference type="Proteomes" id="UP000053236">
    <property type="component" value="Unassembled WGS sequence"/>
</dbReference>
<proteinExistence type="predicted"/>
<protein>
    <submittedName>
        <fullName evidence="2">Uncharacterized protein</fullName>
    </submittedName>
</protein>
<gene>
    <name evidence="2" type="ORF">L915_04668</name>
    <name evidence="3" type="ORF">L916_04623</name>
</gene>
<dbReference type="AlphaFoldDB" id="W2HBF7"/>
<sequence length="159" mass="17333">MHVAIALPGSLQGKQRDCSLRHGSSRFSRGRGRSRCPRSLGLHCPLTQRATSCSTSIALPSAIGKPRVSQSRLLMSALLTASTLGGKAQKFRDFRHLFGRRWKVGGDRVRLRAKANTPLRSGTGCRLQHTDDASFLTRCSAHGGRKRQVCGVKKATLNL</sequence>
<dbReference type="EMBL" id="KI685279">
    <property type="protein sequence ID" value="ETK91841.1"/>
    <property type="molecule type" value="Genomic_DNA"/>
</dbReference>
<name>W2HBF7_PHYNI</name>
<evidence type="ECO:0000313" key="2">
    <source>
        <dbReference type="EMBL" id="ETK91841.1"/>
    </source>
</evidence>